<name>A0A2U3QHM5_9BACT</name>
<accession>A0A2U3QHM5</accession>
<keyword evidence="2" id="KW-1185">Reference proteome</keyword>
<proteinExistence type="predicted"/>
<reference evidence="2" key="1">
    <citation type="submission" date="2018-03" db="EMBL/GenBank/DDBJ databases">
        <authorList>
            <person name="Zecchin S."/>
        </authorList>
    </citation>
    <scope>NUCLEOTIDE SEQUENCE [LARGE SCALE GENOMIC DNA]</scope>
</reference>
<evidence type="ECO:0000313" key="2">
    <source>
        <dbReference type="Proteomes" id="UP000245125"/>
    </source>
</evidence>
<evidence type="ECO:0000313" key="1">
    <source>
        <dbReference type="EMBL" id="SPQ00902.1"/>
    </source>
</evidence>
<evidence type="ECO:0008006" key="3">
    <source>
        <dbReference type="Google" id="ProtNLM"/>
    </source>
</evidence>
<dbReference type="AlphaFoldDB" id="A0A2U3QHM5"/>
<dbReference type="Proteomes" id="UP000245125">
    <property type="component" value="Unassembled WGS sequence"/>
</dbReference>
<organism evidence="1 2">
    <name type="scientific">Candidatus Sulfobium mesophilum</name>
    <dbReference type="NCBI Taxonomy" id="2016548"/>
    <lineage>
        <taxon>Bacteria</taxon>
        <taxon>Pseudomonadati</taxon>
        <taxon>Nitrospirota</taxon>
        <taxon>Nitrospiria</taxon>
        <taxon>Nitrospirales</taxon>
        <taxon>Nitrospiraceae</taxon>
        <taxon>Candidatus Sulfobium</taxon>
    </lineage>
</organism>
<dbReference type="EMBL" id="OUUY01000083">
    <property type="protein sequence ID" value="SPQ00902.1"/>
    <property type="molecule type" value="Genomic_DNA"/>
</dbReference>
<dbReference type="PROSITE" id="PS51257">
    <property type="entry name" value="PROKAR_LIPOPROTEIN"/>
    <property type="match status" value="1"/>
</dbReference>
<protein>
    <recommendedName>
        <fullName evidence="3">Nucleic acid binding OB-fold tRNA/helicase-type</fullName>
    </recommendedName>
</protein>
<gene>
    <name evidence="1" type="ORF">NBG4_370017</name>
</gene>
<sequence>MMQRNGLLRKSAVLFFCIFILLVTACDKLPFGYTKIGDIVKNPAAFDGKEIQIRGKVVEVTKLPLIEKKFYNLDDGTGQILVTTEQNIPGMGEKVAVRVRIKSIAIENDKNIALHGKEIKRL</sequence>